<dbReference type="EMBL" id="WMBE01000001">
    <property type="protein sequence ID" value="MDG0865467.1"/>
    <property type="molecule type" value="Genomic_DNA"/>
</dbReference>
<dbReference type="Proteomes" id="UP001219901">
    <property type="component" value="Chromosome"/>
</dbReference>
<keyword evidence="4" id="KW-1185">Reference proteome</keyword>
<reference evidence="4" key="3">
    <citation type="submission" date="2023-06" db="EMBL/GenBank/DDBJ databases">
        <title>Pangenomics reveal diversification of enzyme families and niche specialization in globally abundant SAR202 bacteria.</title>
        <authorList>
            <person name="Saw J.H.W."/>
        </authorList>
    </citation>
    <scope>NUCLEOTIDE SEQUENCE [LARGE SCALE GENOMIC DNA]</scope>
    <source>
        <strain evidence="4">JH1073</strain>
    </source>
</reference>
<evidence type="ECO:0000256" key="1">
    <source>
        <dbReference type="SAM" id="MobiDB-lite"/>
    </source>
</evidence>
<accession>A0AAJ5ZGR2</accession>
<reference evidence="4 5" key="1">
    <citation type="submission" date="2019-11" db="EMBL/GenBank/DDBJ databases">
        <authorList>
            <person name="Cho J.-C."/>
        </authorList>
    </citation>
    <scope>NUCLEOTIDE SEQUENCE [LARGE SCALE GENOMIC DNA]</scope>
    <source>
        <strain evidence="3 4">JH1073</strain>
        <strain evidence="2 5">JH702</strain>
    </source>
</reference>
<gene>
    <name evidence="2" type="ORF">GKO46_00065</name>
    <name evidence="3" type="ORF">GKO48_09155</name>
</gene>
<evidence type="ECO:0000313" key="3">
    <source>
        <dbReference type="EMBL" id="WFG39779.1"/>
    </source>
</evidence>
<protein>
    <submittedName>
        <fullName evidence="3">Uncharacterized protein</fullName>
    </submittedName>
</protein>
<feature type="region of interest" description="Disordered" evidence="1">
    <location>
        <begin position="16"/>
        <end position="42"/>
    </location>
</feature>
<evidence type="ECO:0000313" key="5">
    <source>
        <dbReference type="Proteomes" id="UP001321249"/>
    </source>
</evidence>
<dbReference type="EMBL" id="CP046147">
    <property type="protein sequence ID" value="WFG39779.1"/>
    <property type="molecule type" value="Genomic_DNA"/>
</dbReference>
<name>A0AAJ5ZGR2_9CHLR</name>
<reference evidence="3" key="2">
    <citation type="journal article" date="2023" name="Nat. Commun.">
        <title>Cultivation of marine bacteria of the SAR202 clade.</title>
        <authorList>
            <person name="Lim Y."/>
            <person name="Seo J.H."/>
            <person name="Giovannoni S.J."/>
            <person name="Kang I."/>
            <person name="Cho J.C."/>
        </authorList>
    </citation>
    <scope>NUCLEOTIDE SEQUENCE</scope>
    <source>
        <strain evidence="3">JH1073</strain>
    </source>
</reference>
<dbReference type="AlphaFoldDB" id="A0AAJ5ZGR2"/>
<evidence type="ECO:0000313" key="4">
    <source>
        <dbReference type="Proteomes" id="UP001219901"/>
    </source>
</evidence>
<organism evidence="3 4">
    <name type="scientific">Candidatus Lucifugimonas marina</name>
    <dbReference type="NCBI Taxonomy" id="3038979"/>
    <lineage>
        <taxon>Bacteria</taxon>
        <taxon>Bacillati</taxon>
        <taxon>Chloroflexota</taxon>
        <taxon>Dehalococcoidia</taxon>
        <taxon>SAR202 cluster</taxon>
        <taxon>Candidatus Lucifugimonadales</taxon>
        <taxon>Candidatus Lucifugimonadaceae</taxon>
        <taxon>Candidatus Lucifugimonas</taxon>
    </lineage>
</organism>
<sequence length="115" mass="11939">MTSDSILSQDAIDALLAGSGAGSPPAPLPETTTPDVESPAIDATAKPPVAQPAATGNSEITLEQVITIAGQAAEAEATPVHDSISRIYQRIGYMEQMIARVAQLETEVDRLKRAA</sequence>
<evidence type="ECO:0000313" key="2">
    <source>
        <dbReference type="EMBL" id="MDG0865467.1"/>
    </source>
</evidence>
<proteinExistence type="predicted"/>
<dbReference type="Proteomes" id="UP001321249">
    <property type="component" value="Unassembled WGS sequence"/>
</dbReference>
<dbReference type="RefSeq" id="WP_342823830.1">
    <property type="nucleotide sequence ID" value="NZ_CP046146.1"/>
</dbReference>